<organism evidence="1 2">
    <name type="scientific">Tsuneonella litorea</name>
    <dbReference type="NCBI Taxonomy" id="2976475"/>
    <lineage>
        <taxon>Bacteria</taxon>
        <taxon>Pseudomonadati</taxon>
        <taxon>Pseudomonadota</taxon>
        <taxon>Alphaproteobacteria</taxon>
        <taxon>Sphingomonadales</taxon>
        <taxon>Erythrobacteraceae</taxon>
        <taxon>Tsuneonella</taxon>
    </lineage>
</organism>
<sequence>MPGPPRHPPPPDDCEAAPATDICRSCGLCCNAGIFPYLDLTAADRDRLAGGGVPAPERIAQPCGFWQGQCTVYAVRPAACRRFECDTLGALTRGEIDRQEASRRIDTAIALRAKLAEKLPGEAAQRDLLNRWIDAAPGERAAEAGNAFAELLAYQLYIDRHFHRAARGESLSPR</sequence>
<keyword evidence="2" id="KW-1185">Reference proteome</keyword>
<dbReference type="Pfam" id="PF03692">
    <property type="entry name" value="CxxCxxCC"/>
    <property type="match status" value="1"/>
</dbReference>
<name>A0A9X2W1T8_9SPHN</name>
<dbReference type="RefSeq" id="WP_259961601.1">
    <property type="nucleotide sequence ID" value="NZ_JAOAMV010000003.1"/>
</dbReference>
<proteinExistence type="predicted"/>
<evidence type="ECO:0000313" key="2">
    <source>
        <dbReference type="Proteomes" id="UP001142648"/>
    </source>
</evidence>
<comment type="caution">
    <text evidence="1">The sequence shown here is derived from an EMBL/GenBank/DDBJ whole genome shotgun (WGS) entry which is preliminary data.</text>
</comment>
<evidence type="ECO:0000313" key="1">
    <source>
        <dbReference type="EMBL" id="MCT2558729.1"/>
    </source>
</evidence>
<accession>A0A9X2W1T8</accession>
<gene>
    <name evidence="1" type="ORF">N0B51_07025</name>
</gene>
<dbReference type="Proteomes" id="UP001142648">
    <property type="component" value="Unassembled WGS sequence"/>
</dbReference>
<dbReference type="EMBL" id="JAOAMV010000003">
    <property type="protein sequence ID" value="MCT2558729.1"/>
    <property type="molecule type" value="Genomic_DNA"/>
</dbReference>
<reference evidence="1" key="1">
    <citation type="submission" date="2022-09" db="EMBL/GenBank/DDBJ databases">
        <title>The genome sequence of Tsuneonella sp. YG55.</title>
        <authorList>
            <person name="Liu Y."/>
        </authorList>
    </citation>
    <scope>NUCLEOTIDE SEQUENCE</scope>
    <source>
        <strain evidence="1">YG55</strain>
    </source>
</reference>
<dbReference type="AlphaFoldDB" id="A0A9X2W1T8"/>
<dbReference type="InterPro" id="IPR005358">
    <property type="entry name" value="Puta_zinc/iron-chelating_dom"/>
</dbReference>
<protein>
    <submittedName>
        <fullName evidence="1">YkgJ family cysteine cluster protein</fullName>
    </submittedName>
</protein>